<reference evidence="1" key="1">
    <citation type="submission" date="2014-11" db="EMBL/GenBank/DDBJ databases">
        <authorList>
            <person name="Amaro Gonzalez C."/>
        </authorList>
    </citation>
    <scope>NUCLEOTIDE SEQUENCE</scope>
</reference>
<reference evidence="1" key="2">
    <citation type="journal article" date="2015" name="Fish Shellfish Immunol.">
        <title>Early steps in the European eel (Anguilla anguilla)-Vibrio vulnificus interaction in the gills: Role of the RtxA13 toxin.</title>
        <authorList>
            <person name="Callol A."/>
            <person name="Pajuelo D."/>
            <person name="Ebbesson L."/>
            <person name="Teles M."/>
            <person name="MacKenzie S."/>
            <person name="Amaro C."/>
        </authorList>
    </citation>
    <scope>NUCLEOTIDE SEQUENCE</scope>
</reference>
<name>A0A0E9X2L8_ANGAN</name>
<protein>
    <submittedName>
        <fullName evidence="1">Uncharacterized protein</fullName>
    </submittedName>
</protein>
<dbReference type="EMBL" id="GBXM01011605">
    <property type="protein sequence ID" value="JAH96972.1"/>
    <property type="molecule type" value="Transcribed_RNA"/>
</dbReference>
<evidence type="ECO:0000313" key="1">
    <source>
        <dbReference type="EMBL" id="JAH96972.1"/>
    </source>
</evidence>
<organism evidence="1">
    <name type="scientific">Anguilla anguilla</name>
    <name type="common">European freshwater eel</name>
    <name type="synonym">Muraena anguilla</name>
    <dbReference type="NCBI Taxonomy" id="7936"/>
    <lineage>
        <taxon>Eukaryota</taxon>
        <taxon>Metazoa</taxon>
        <taxon>Chordata</taxon>
        <taxon>Craniata</taxon>
        <taxon>Vertebrata</taxon>
        <taxon>Euteleostomi</taxon>
        <taxon>Actinopterygii</taxon>
        <taxon>Neopterygii</taxon>
        <taxon>Teleostei</taxon>
        <taxon>Anguilliformes</taxon>
        <taxon>Anguillidae</taxon>
        <taxon>Anguilla</taxon>
    </lineage>
</organism>
<dbReference type="AlphaFoldDB" id="A0A0E9X2L8"/>
<accession>A0A0E9X2L8</accession>
<proteinExistence type="predicted"/>
<sequence>MKIPVSLRGVGCSTVAEENFELSNRTVNFRTLPMSTTSIITSSQHLDCTCFTLLICLQSYCANQPIYFLLVSITRTYLLKSKVYCTVIS</sequence>